<dbReference type="Pfam" id="PF00034">
    <property type="entry name" value="Cytochrom_C"/>
    <property type="match status" value="1"/>
</dbReference>
<proteinExistence type="predicted"/>
<dbReference type="SUPFAM" id="SSF46626">
    <property type="entry name" value="Cytochrome c"/>
    <property type="match status" value="1"/>
</dbReference>
<dbReference type="OrthoDB" id="9814063at2"/>
<keyword evidence="5 6" id="KW-0408">Iron</keyword>
<feature type="domain" description="Cytochrome c" evidence="7">
    <location>
        <begin position="44"/>
        <end position="129"/>
    </location>
</feature>
<comment type="PTM">
    <text evidence="6">Binds 1 heme c group covalently per subunit.</text>
</comment>
<dbReference type="EMBL" id="FXTN01000011">
    <property type="protein sequence ID" value="SMO94273.1"/>
    <property type="molecule type" value="Genomic_DNA"/>
</dbReference>
<dbReference type="PROSITE" id="PS51007">
    <property type="entry name" value="CYTC"/>
    <property type="match status" value="1"/>
</dbReference>
<keyword evidence="1" id="KW-0813">Transport</keyword>
<evidence type="ECO:0000256" key="3">
    <source>
        <dbReference type="ARBA" id="ARBA00022723"/>
    </source>
</evidence>
<feature type="binding site" description="covalent" evidence="6">
    <location>
        <position position="62"/>
    </location>
    <ligand>
        <name>heme c</name>
        <dbReference type="ChEBI" id="CHEBI:61717"/>
    </ligand>
</feature>
<evidence type="ECO:0000259" key="7">
    <source>
        <dbReference type="PROSITE" id="PS51007"/>
    </source>
</evidence>
<dbReference type="Gene3D" id="1.10.760.10">
    <property type="entry name" value="Cytochrome c-like domain"/>
    <property type="match status" value="1"/>
</dbReference>
<organism evidence="8 9">
    <name type="scientific">Pedobacter westerhofensis</name>
    <dbReference type="NCBI Taxonomy" id="425512"/>
    <lineage>
        <taxon>Bacteria</taxon>
        <taxon>Pseudomonadati</taxon>
        <taxon>Bacteroidota</taxon>
        <taxon>Sphingobacteriia</taxon>
        <taxon>Sphingobacteriales</taxon>
        <taxon>Sphingobacteriaceae</taxon>
        <taxon>Pedobacter</taxon>
    </lineage>
</organism>
<keyword evidence="4" id="KW-0249">Electron transport</keyword>
<feature type="binding site" description="covalent" evidence="6">
    <location>
        <position position="58"/>
    </location>
    <ligand>
        <name>heme c</name>
        <dbReference type="ChEBI" id="CHEBI:61717"/>
    </ligand>
</feature>
<feature type="binding site" description="covalent" evidence="6">
    <location>
        <position position="107"/>
    </location>
    <ligand>
        <name>heme c</name>
        <dbReference type="ChEBI" id="CHEBI:61717"/>
    </ligand>
</feature>
<accession>A0A521FDQ6</accession>
<dbReference type="RefSeq" id="WP_142530144.1">
    <property type="nucleotide sequence ID" value="NZ_CBCSJO010000001.1"/>
</dbReference>
<protein>
    <submittedName>
        <fullName evidence="8">Cytochrome c</fullName>
    </submittedName>
</protein>
<evidence type="ECO:0000256" key="5">
    <source>
        <dbReference type="ARBA" id="ARBA00023004"/>
    </source>
</evidence>
<sequence length="131" mass="13939">MKLKLIFSGCLFIAVLGSNDSAFCQTKKVVKTVTKVSKVTFSKADVAAGQLLISKTDCVGCHSVQNKMVGPAYVTIAQTYPMTEANVTTLSQKIISGGSGKWGQVPMTPHPGITAPDAKKMVKYILSLNTK</sequence>
<dbReference type="GO" id="GO:0009055">
    <property type="term" value="F:electron transfer activity"/>
    <property type="evidence" value="ECO:0007669"/>
    <property type="project" value="InterPro"/>
</dbReference>
<evidence type="ECO:0000313" key="9">
    <source>
        <dbReference type="Proteomes" id="UP000320300"/>
    </source>
</evidence>
<dbReference type="AlphaFoldDB" id="A0A521FDQ6"/>
<keyword evidence="2 6" id="KW-0349">Heme</keyword>
<name>A0A521FDQ6_9SPHI</name>
<evidence type="ECO:0000256" key="6">
    <source>
        <dbReference type="PIRSR" id="PIRSR602324-1"/>
    </source>
</evidence>
<keyword evidence="9" id="KW-1185">Reference proteome</keyword>
<evidence type="ECO:0000313" key="8">
    <source>
        <dbReference type="EMBL" id="SMO94273.1"/>
    </source>
</evidence>
<dbReference type="InterPro" id="IPR036909">
    <property type="entry name" value="Cyt_c-like_dom_sf"/>
</dbReference>
<dbReference type="GO" id="GO:0005506">
    <property type="term" value="F:iron ion binding"/>
    <property type="evidence" value="ECO:0007669"/>
    <property type="project" value="InterPro"/>
</dbReference>
<dbReference type="GO" id="GO:0020037">
    <property type="term" value="F:heme binding"/>
    <property type="evidence" value="ECO:0007669"/>
    <property type="project" value="InterPro"/>
</dbReference>
<reference evidence="8 9" key="1">
    <citation type="submission" date="2017-05" db="EMBL/GenBank/DDBJ databases">
        <authorList>
            <person name="Varghese N."/>
            <person name="Submissions S."/>
        </authorList>
    </citation>
    <scope>NUCLEOTIDE SEQUENCE [LARGE SCALE GENOMIC DNA]</scope>
    <source>
        <strain evidence="8 9">DSM 19036</strain>
    </source>
</reference>
<dbReference type="PRINTS" id="PR00606">
    <property type="entry name" value="CYTCHROMECID"/>
</dbReference>
<evidence type="ECO:0000256" key="1">
    <source>
        <dbReference type="ARBA" id="ARBA00022448"/>
    </source>
</evidence>
<evidence type="ECO:0000256" key="4">
    <source>
        <dbReference type="ARBA" id="ARBA00022982"/>
    </source>
</evidence>
<keyword evidence="3 6" id="KW-0479">Metal-binding</keyword>
<gene>
    <name evidence="8" type="ORF">SAMN06265348_111174</name>
</gene>
<dbReference type="Proteomes" id="UP000320300">
    <property type="component" value="Unassembled WGS sequence"/>
</dbReference>
<evidence type="ECO:0000256" key="2">
    <source>
        <dbReference type="ARBA" id="ARBA00022617"/>
    </source>
</evidence>
<dbReference type="InterPro" id="IPR002324">
    <property type="entry name" value="Cyt_c_ID"/>
</dbReference>
<dbReference type="InterPro" id="IPR009056">
    <property type="entry name" value="Cyt_c-like_dom"/>
</dbReference>